<keyword evidence="2" id="KW-1185">Reference proteome</keyword>
<sequence>MTNPKYIARFDEEVTIETEDGPTTAKRVAFWSYGYSEDGDLLEVNTGSGEMWIPTKHVLEITNLYEEAE</sequence>
<dbReference type="AlphaFoldDB" id="A0A1H1FYM0"/>
<proteinExistence type="predicted"/>
<gene>
    <name evidence="1" type="ORF">SAMN04489842_2177</name>
</gene>
<evidence type="ECO:0000313" key="1">
    <source>
        <dbReference type="EMBL" id="SDR06094.1"/>
    </source>
</evidence>
<dbReference type="RefSeq" id="WP_139169271.1">
    <property type="nucleotide sequence ID" value="NZ_FNLC01000002.1"/>
</dbReference>
<dbReference type="EMBL" id="FNLC01000002">
    <property type="protein sequence ID" value="SDR06094.1"/>
    <property type="molecule type" value="Genomic_DNA"/>
</dbReference>
<evidence type="ECO:0000313" key="2">
    <source>
        <dbReference type="Proteomes" id="UP000198848"/>
    </source>
</evidence>
<reference evidence="2" key="1">
    <citation type="submission" date="2016-10" db="EMBL/GenBank/DDBJ databases">
        <authorList>
            <person name="Varghese N."/>
            <person name="Submissions S."/>
        </authorList>
    </citation>
    <scope>NUCLEOTIDE SEQUENCE [LARGE SCALE GENOMIC DNA]</scope>
    <source>
        <strain evidence="2">DSM 24767</strain>
    </source>
</reference>
<organism evidence="1 2">
    <name type="scientific">Natronobacterium texcoconense</name>
    <dbReference type="NCBI Taxonomy" id="1095778"/>
    <lineage>
        <taxon>Archaea</taxon>
        <taxon>Methanobacteriati</taxon>
        <taxon>Methanobacteriota</taxon>
        <taxon>Stenosarchaea group</taxon>
        <taxon>Halobacteria</taxon>
        <taxon>Halobacteriales</taxon>
        <taxon>Natrialbaceae</taxon>
        <taxon>Natronobacterium</taxon>
    </lineage>
</organism>
<protein>
    <submittedName>
        <fullName evidence="1">Uncharacterized protein</fullName>
    </submittedName>
</protein>
<dbReference type="Proteomes" id="UP000198848">
    <property type="component" value="Unassembled WGS sequence"/>
</dbReference>
<accession>A0A1H1FYM0</accession>
<name>A0A1H1FYM0_NATTX</name>